<keyword evidence="1" id="KW-0472">Membrane</keyword>
<feature type="transmembrane region" description="Helical" evidence="1">
    <location>
        <begin position="31"/>
        <end position="49"/>
    </location>
</feature>
<dbReference type="EMBL" id="BSPP01000011">
    <property type="protein sequence ID" value="GLS88227.1"/>
    <property type="molecule type" value="Genomic_DNA"/>
</dbReference>
<dbReference type="Proteomes" id="UP001157355">
    <property type="component" value="Unassembled WGS sequence"/>
</dbReference>
<feature type="transmembrane region" description="Helical" evidence="1">
    <location>
        <begin position="55"/>
        <end position="74"/>
    </location>
</feature>
<comment type="caution">
    <text evidence="2">The sequence shown here is derived from an EMBL/GenBank/DDBJ whole genome shotgun (WGS) entry which is preliminary data.</text>
</comment>
<accession>A0AA37U2G6</accession>
<keyword evidence="1" id="KW-1133">Transmembrane helix</keyword>
<dbReference type="AlphaFoldDB" id="A0AA37U2G6"/>
<proteinExistence type="predicted"/>
<evidence type="ECO:0000313" key="3">
    <source>
        <dbReference type="Proteomes" id="UP001157355"/>
    </source>
</evidence>
<name>A0AA37U2G6_9RHOB</name>
<dbReference type="RefSeq" id="WP_284326399.1">
    <property type="nucleotide sequence ID" value="NZ_BSPP01000011.1"/>
</dbReference>
<sequence length="90" mass="9900">MRPPPNPYLVLLAATILPGSGQVLNRQPMRGLTFLFFIILLGAFTLKTADPAVSLVGKLAGGLFVWALAMMDAYKTARIRFEVWRHSARG</sequence>
<organism evidence="2 3">
    <name type="scientific">Cypionkella aquatica</name>
    <dbReference type="NCBI Taxonomy" id="1756042"/>
    <lineage>
        <taxon>Bacteria</taxon>
        <taxon>Pseudomonadati</taxon>
        <taxon>Pseudomonadota</taxon>
        <taxon>Alphaproteobacteria</taxon>
        <taxon>Rhodobacterales</taxon>
        <taxon>Paracoccaceae</taxon>
        <taxon>Cypionkella</taxon>
    </lineage>
</organism>
<evidence type="ECO:0000313" key="2">
    <source>
        <dbReference type="EMBL" id="GLS88227.1"/>
    </source>
</evidence>
<reference evidence="2 3" key="1">
    <citation type="journal article" date="2014" name="Int. J. Syst. Evol. Microbiol.">
        <title>Complete genome sequence of Corynebacterium casei LMG S-19264T (=DSM 44701T), isolated from a smear-ripened cheese.</title>
        <authorList>
            <consortium name="US DOE Joint Genome Institute (JGI-PGF)"/>
            <person name="Walter F."/>
            <person name="Albersmeier A."/>
            <person name="Kalinowski J."/>
            <person name="Ruckert C."/>
        </authorList>
    </citation>
    <scope>NUCLEOTIDE SEQUENCE [LARGE SCALE GENOMIC DNA]</scope>
    <source>
        <strain evidence="2 3">NBRC 111766</strain>
    </source>
</reference>
<protein>
    <submittedName>
        <fullName evidence="2">Uncharacterized protein</fullName>
    </submittedName>
</protein>
<gene>
    <name evidence="2" type="ORF">GCM10010873_32010</name>
</gene>
<feature type="transmembrane region" description="Helical" evidence="1">
    <location>
        <begin position="6"/>
        <end position="24"/>
    </location>
</feature>
<keyword evidence="3" id="KW-1185">Reference proteome</keyword>
<evidence type="ECO:0000256" key="1">
    <source>
        <dbReference type="SAM" id="Phobius"/>
    </source>
</evidence>
<keyword evidence="1" id="KW-0812">Transmembrane</keyword>